<feature type="domain" description="Transglycosylase SLT" evidence="1">
    <location>
        <begin position="69"/>
        <end position="153"/>
    </location>
</feature>
<dbReference type="SUPFAM" id="SSF53955">
    <property type="entry name" value="Lysozyme-like"/>
    <property type="match status" value="1"/>
</dbReference>
<sequence>MLKKAVMKKLTYIVMFLCIVFTTTSQSVIFHAKYNFEDIIQERLSYLKQNMINHISKYNNKNATEITNYIFEASLKYNINPVFIMSLIQSESYFKHKVKHKHNNVKGISGINYKMWKMVLAKHNIKHINSLKNQIEATAIIINYIKQKYKTNDDLEILHYYKGRGYDKYLNKSGLDLAQYSYSIYIKNIKIIYN</sequence>
<dbReference type="Gene3D" id="1.10.530.10">
    <property type="match status" value="1"/>
</dbReference>
<reference evidence="3" key="1">
    <citation type="journal article" date="2011" name="J. Virol.">
        <title>Campylobacter jejuni group III phage CP81 contains many T4-like genes without belonging to the T4-type phage group: implications for the evolution of T4 phages.</title>
        <authorList>
            <person name="Hammerl J.A."/>
            <person name="Jackel C."/>
            <person name="Reetz J."/>
            <person name="Beck S."/>
            <person name="Alter T."/>
            <person name="Lurz R."/>
            <person name="Barretto C."/>
            <person name="Brussow H."/>
            <person name="Hertwig S."/>
        </authorList>
    </citation>
    <scope>NUCLEOTIDE SEQUENCE [LARGE SCALE GENOMIC DNA]</scope>
</reference>
<dbReference type="Pfam" id="PF01464">
    <property type="entry name" value="SLT"/>
    <property type="match status" value="1"/>
</dbReference>
<protein>
    <recommendedName>
        <fullName evidence="1">Transglycosylase SLT domain-containing protein</fullName>
    </recommendedName>
</protein>
<dbReference type="InterPro" id="IPR023346">
    <property type="entry name" value="Lysozyme-like_dom_sf"/>
</dbReference>
<dbReference type="Proteomes" id="UP000008182">
    <property type="component" value="Segment"/>
</dbReference>
<accession>G0LWL1</accession>
<name>G0LWL1_9CAUD</name>
<keyword evidence="3" id="KW-1185">Reference proteome</keyword>
<dbReference type="GeneID" id="40100053"/>
<proteinExistence type="predicted"/>
<evidence type="ECO:0000259" key="1">
    <source>
        <dbReference type="Pfam" id="PF01464"/>
    </source>
</evidence>
<organism evidence="2 3">
    <name type="scientific">Campylobacter phage CP81</name>
    <dbReference type="NCBI Taxonomy" id="2927008"/>
    <lineage>
        <taxon>Viruses</taxon>
        <taxon>Duplodnaviria</taxon>
        <taxon>Heunggongvirae</taxon>
        <taxon>Uroviricota</taxon>
        <taxon>Caudoviricetes</taxon>
        <taxon>Connertonviridae</taxon>
        <taxon>Fletchervirus</taxon>
        <taxon>Fletchervirus CP81</taxon>
    </lineage>
</organism>
<evidence type="ECO:0000313" key="2">
    <source>
        <dbReference type="EMBL" id="CBZ42203.1"/>
    </source>
</evidence>
<dbReference type="InterPro" id="IPR008258">
    <property type="entry name" value="Transglycosylase_SLT_dom_1"/>
</dbReference>
<evidence type="ECO:0000313" key="3">
    <source>
        <dbReference type="Proteomes" id="UP000008182"/>
    </source>
</evidence>
<dbReference type="RefSeq" id="YP_009623262.1">
    <property type="nucleotide sequence ID" value="NC_042112.1"/>
</dbReference>
<dbReference type="EMBL" id="FR823450">
    <property type="protein sequence ID" value="CBZ42203.1"/>
    <property type="molecule type" value="Genomic_DNA"/>
</dbReference>